<organism evidence="2 3">
    <name type="scientific">Pseudobacteroides cellulosolvens ATCC 35603 = DSM 2933</name>
    <dbReference type="NCBI Taxonomy" id="398512"/>
    <lineage>
        <taxon>Bacteria</taxon>
        <taxon>Bacillati</taxon>
        <taxon>Bacillota</taxon>
        <taxon>Clostridia</taxon>
        <taxon>Eubacteriales</taxon>
        <taxon>Oscillospiraceae</taxon>
        <taxon>Pseudobacteroides</taxon>
    </lineage>
</organism>
<keyword evidence="1" id="KW-0812">Transmembrane</keyword>
<keyword evidence="1" id="KW-1133">Transmembrane helix</keyword>
<dbReference type="eggNOG" id="ENOG50349KV">
    <property type="taxonomic scope" value="Bacteria"/>
</dbReference>
<evidence type="ECO:0008006" key="4">
    <source>
        <dbReference type="Google" id="ProtNLM"/>
    </source>
</evidence>
<name>A0A0L6JIF2_9FIRM</name>
<dbReference type="RefSeq" id="WP_036940860.1">
    <property type="nucleotide sequence ID" value="NZ_JQKC01000014.1"/>
</dbReference>
<reference evidence="3" key="1">
    <citation type="submission" date="2015-07" db="EMBL/GenBank/DDBJ databases">
        <title>Near-Complete Genome Sequence of the Cellulolytic Bacterium Bacteroides (Pseudobacteroides) cellulosolvens ATCC 35603.</title>
        <authorList>
            <person name="Dassa B."/>
            <person name="Utturkar S.M."/>
            <person name="Klingeman D.M."/>
            <person name="Hurt R.A."/>
            <person name="Keller M."/>
            <person name="Xu J."/>
            <person name="Reddy Y.H.K."/>
            <person name="Borovok I."/>
            <person name="Grinberg I.R."/>
            <person name="Lamed R."/>
            <person name="Zhivin O."/>
            <person name="Bayer E.A."/>
            <person name="Brown S.D."/>
        </authorList>
    </citation>
    <scope>NUCLEOTIDE SEQUENCE [LARGE SCALE GENOMIC DNA]</scope>
    <source>
        <strain evidence="3">DSM 2933</strain>
    </source>
</reference>
<evidence type="ECO:0000313" key="2">
    <source>
        <dbReference type="EMBL" id="KNY25636.1"/>
    </source>
</evidence>
<protein>
    <recommendedName>
        <fullName evidence="4">DUF4199 domain-containing protein</fullName>
    </recommendedName>
</protein>
<feature type="transmembrane region" description="Helical" evidence="1">
    <location>
        <begin position="66"/>
        <end position="90"/>
    </location>
</feature>
<evidence type="ECO:0000313" key="3">
    <source>
        <dbReference type="Proteomes" id="UP000036923"/>
    </source>
</evidence>
<comment type="caution">
    <text evidence="2">The sequence shown here is derived from an EMBL/GenBank/DDBJ whole genome shotgun (WGS) entry which is preliminary data.</text>
</comment>
<feature type="transmembrane region" description="Helical" evidence="1">
    <location>
        <begin position="34"/>
        <end position="54"/>
    </location>
</feature>
<keyword evidence="3" id="KW-1185">Reference proteome</keyword>
<feature type="transmembrane region" description="Helical" evidence="1">
    <location>
        <begin position="5"/>
        <end position="22"/>
    </location>
</feature>
<keyword evidence="1" id="KW-0472">Membrane</keyword>
<gene>
    <name evidence="2" type="ORF">Bccel_0896</name>
</gene>
<proteinExistence type="predicted"/>
<evidence type="ECO:0000256" key="1">
    <source>
        <dbReference type="SAM" id="Phobius"/>
    </source>
</evidence>
<dbReference type="STRING" id="398512.Bccel_0896"/>
<accession>A0A0L6JIF2</accession>
<sequence length="160" mass="18423">MKNRWLIYIIVGILFGVFDFYYQEFTASVITSKLKWFIVAWGIWLIPVTPIAIYEAKVTQSRLKSAYACAITWSISILSYYLFLIVKIVFIGQSSLKELHISNYKSEFYWSNLKSLFTGDFFSGVTEWIGIAIAGGFIIGFSASFIYLRLSTNIKERSIQ</sequence>
<dbReference type="Proteomes" id="UP000036923">
    <property type="component" value="Unassembled WGS sequence"/>
</dbReference>
<feature type="transmembrane region" description="Helical" evidence="1">
    <location>
        <begin position="128"/>
        <end position="148"/>
    </location>
</feature>
<dbReference type="EMBL" id="LGTC01000001">
    <property type="protein sequence ID" value="KNY25636.1"/>
    <property type="molecule type" value="Genomic_DNA"/>
</dbReference>
<dbReference type="AlphaFoldDB" id="A0A0L6JIF2"/>
<dbReference type="OrthoDB" id="2852241at2"/>